<keyword evidence="3" id="KW-1185">Reference proteome</keyword>
<reference evidence="2 3" key="1">
    <citation type="submission" date="2024-09" db="EMBL/GenBank/DDBJ databases">
        <authorList>
            <person name="Sun Q."/>
            <person name="Mori K."/>
        </authorList>
    </citation>
    <scope>NUCLEOTIDE SEQUENCE [LARGE SCALE GENOMIC DNA]</scope>
    <source>
        <strain evidence="2 3">CCM 4839</strain>
    </source>
</reference>
<proteinExistence type="predicted"/>
<comment type="caution">
    <text evidence="2">The sequence shown here is derived from an EMBL/GenBank/DDBJ whole genome shotgun (WGS) entry which is preliminary data.</text>
</comment>
<feature type="transmembrane region" description="Helical" evidence="1">
    <location>
        <begin position="12"/>
        <end position="30"/>
    </location>
</feature>
<name>A0ABV6JHZ5_9BACL</name>
<protein>
    <submittedName>
        <fullName evidence="2">Uncharacterized protein</fullName>
    </submittedName>
</protein>
<organism evidence="2 3">
    <name type="scientific">Paenibacillus mendelii</name>
    <dbReference type="NCBI Taxonomy" id="206163"/>
    <lineage>
        <taxon>Bacteria</taxon>
        <taxon>Bacillati</taxon>
        <taxon>Bacillota</taxon>
        <taxon>Bacilli</taxon>
        <taxon>Bacillales</taxon>
        <taxon>Paenibacillaceae</taxon>
        <taxon>Paenibacillus</taxon>
    </lineage>
</organism>
<dbReference type="EMBL" id="JBHLVF010000041">
    <property type="protein sequence ID" value="MFC0395535.1"/>
    <property type="molecule type" value="Genomic_DNA"/>
</dbReference>
<keyword evidence="1" id="KW-0472">Membrane</keyword>
<keyword evidence="1" id="KW-1133">Transmembrane helix</keyword>
<dbReference type="Proteomes" id="UP001589818">
    <property type="component" value="Unassembled WGS sequence"/>
</dbReference>
<sequence length="78" mass="8522">MTIGQWVRNLSAGLLFGILAIGLLPFLLVYNCADLLGIIELESSPIALLLTKIIGIPQKVEHGDAEQQEANHVNNRDE</sequence>
<evidence type="ECO:0000256" key="1">
    <source>
        <dbReference type="SAM" id="Phobius"/>
    </source>
</evidence>
<gene>
    <name evidence="2" type="ORF">ACFFJ8_29720</name>
</gene>
<accession>A0ABV6JHZ5</accession>
<dbReference type="RefSeq" id="WP_204816626.1">
    <property type="nucleotide sequence ID" value="NZ_JANHOF010000001.1"/>
</dbReference>
<evidence type="ECO:0000313" key="3">
    <source>
        <dbReference type="Proteomes" id="UP001589818"/>
    </source>
</evidence>
<evidence type="ECO:0000313" key="2">
    <source>
        <dbReference type="EMBL" id="MFC0395535.1"/>
    </source>
</evidence>
<keyword evidence="1" id="KW-0812">Transmembrane</keyword>